<accession>A0AAE1LJ52</accession>
<organism evidence="1 2">
    <name type="scientific">Frankliniella fusca</name>
    <dbReference type="NCBI Taxonomy" id="407009"/>
    <lineage>
        <taxon>Eukaryota</taxon>
        <taxon>Metazoa</taxon>
        <taxon>Ecdysozoa</taxon>
        <taxon>Arthropoda</taxon>
        <taxon>Hexapoda</taxon>
        <taxon>Insecta</taxon>
        <taxon>Pterygota</taxon>
        <taxon>Neoptera</taxon>
        <taxon>Paraneoptera</taxon>
        <taxon>Thysanoptera</taxon>
        <taxon>Terebrantia</taxon>
        <taxon>Thripoidea</taxon>
        <taxon>Thripidae</taxon>
        <taxon>Frankliniella</taxon>
    </lineage>
</organism>
<proteinExistence type="predicted"/>
<reference evidence="1" key="1">
    <citation type="submission" date="2021-07" db="EMBL/GenBank/DDBJ databases">
        <authorList>
            <person name="Catto M.A."/>
            <person name="Jacobson A."/>
            <person name="Kennedy G."/>
            <person name="Labadie P."/>
            <person name="Hunt B.G."/>
            <person name="Srinivasan R."/>
        </authorList>
    </citation>
    <scope>NUCLEOTIDE SEQUENCE</scope>
    <source>
        <strain evidence="1">PL_HMW_Pooled</strain>
        <tissue evidence="1">Head</tissue>
    </source>
</reference>
<reference evidence="1" key="2">
    <citation type="journal article" date="2023" name="BMC Genomics">
        <title>Pest status, molecular evolution, and epigenetic factors derived from the genome assembly of Frankliniella fusca, a thysanopteran phytovirus vector.</title>
        <authorList>
            <person name="Catto M.A."/>
            <person name="Labadie P.E."/>
            <person name="Jacobson A.L."/>
            <person name="Kennedy G.G."/>
            <person name="Srinivasan R."/>
            <person name="Hunt B.G."/>
        </authorList>
    </citation>
    <scope>NUCLEOTIDE SEQUENCE</scope>
    <source>
        <strain evidence="1">PL_HMW_Pooled</strain>
    </source>
</reference>
<evidence type="ECO:0000313" key="1">
    <source>
        <dbReference type="EMBL" id="KAK3922146.1"/>
    </source>
</evidence>
<dbReference type="Proteomes" id="UP001219518">
    <property type="component" value="Unassembled WGS sequence"/>
</dbReference>
<dbReference type="EMBL" id="JAHWGI010001069">
    <property type="protein sequence ID" value="KAK3922146.1"/>
    <property type="molecule type" value="Genomic_DNA"/>
</dbReference>
<evidence type="ECO:0000313" key="2">
    <source>
        <dbReference type="Proteomes" id="UP001219518"/>
    </source>
</evidence>
<comment type="caution">
    <text evidence="1">The sequence shown here is derived from an EMBL/GenBank/DDBJ whole genome shotgun (WGS) entry which is preliminary data.</text>
</comment>
<name>A0AAE1LJ52_9NEOP</name>
<keyword evidence="2" id="KW-1185">Reference proteome</keyword>
<gene>
    <name evidence="1" type="ORF">KUF71_011641</name>
</gene>
<protein>
    <submittedName>
        <fullName evidence="1">Protein P</fullName>
    </submittedName>
</protein>
<dbReference type="AlphaFoldDB" id="A0AAE1LJ52"/>
<sequence length="72" mass="8433">MSYFIRKEQSWDHYPHRIPQVQRVHLLNHRHLEQACQHNASLQHGLDSIKQCALTLLDRSPISPEARIPAQS</sequence>